<feature type="coiled-coil region" evidence="16">
    <location>
        <begin position="179"/>
        <end position="206"/>
    </location>
</feature>
<evidence type="ECO:0000256" key="17">
    <source>
        <dbReference type="SAM" id="MobiDB-lite"/>
    </source>
</evidence>
<keyword evidence="16" id="KW-0175">Coiled coil</keyword>
<evidence type="ECO:0000256" key="14">
    <source>
        <dbReference type="PIRSR" id="PIRSR000853-2"/>
    </source>
</evidence>
<keyword evidence="8" id="KW-0547">Nucleotide-binding</keyword>
<evidence type="ECO:0000256" key="11">
    <source>
        <dbReference type="ARBA" id="ARBA00022842"/>
    </source>
</evidence>
<comment type="function">
    <text evidence="2">Catalyzes the reversible phosphorylation of pyruvate and phosphate.</text>
</comment>
<dbReference type="Gene3D" id="3.30.1490.20">
    <property type="entry name" value="ATP-grasp fold, A domain"/>
    <property type="match status" value="1"/>
</dbReference>
<evidence type="ECO:0000256" key="3">
    <source>
        <dbReference type="ARBA" id="ARBA00007837"/>
    </source>
</evidence>
<evidence type="ECO:0000313" key="22">
    <source>
        <dbReference type="Proteomes" id="UP000325002"/>
    </source>
</evidence>
<reference evidence="21 22" key="1">
    <citation type="journal article" date="1992" name="Lakartidningen">
        <title>[Penicillin V and not amoxicillin is the first choice preparation in acute otitis].</title>
        <authorList>
            <person name="Kamme C."/>
            <person name="Lundgren K."/>
            <person name="Prellner K."/>
        </authorList>
    </citation>
    <scope>NUCLEOTIDE SEQUENCE [LARGE SCALE GENOMIC DNA]</scope>
    <source>
        <strain evidence="21 22">PC3997IV</strain>
    </source>
</reference>
<dbReference type="InterPro" id="IPR008279">
    <property type="entry name" value="PEP-util_enz_mobile_dom"/>
</dbReference>
<comment type="caution">
    <text evidence="21">The sequence shown here is derived from an EMBL/GenBank/DDBJ whole genome shotgun (WGS) entry which is preliminary data.</text>
</comment>
<dbReference type="EMBL" id="SAYD01000018">
    <property type="protein sequence ID" value="TXJ38545.1"/>
    <property type="molecule type" value="Genomic_DNA"/>
</dbReference>
<feature type="region of interest" description="Disordered" evidence="17">
    <location>
        <begin position="965"/>
        <end position="1005"/>
    </location>
</feature>
<feature type="binding site" evidence="14">
    <location>
        <position position="810"/>
    </location>
    <ligand>
        <name>substrate</name>
    </ligand>
</feature>
<comment type="cofactor">
    <cofactor evidence="1 15">
        <name>Mg(2+)</name>
        <dbReference type="ChEBI" id="CHEBI:18420"/>
    </cofactor>
</comment>
<dbReference type="Pfam" id="PF00391">
    <property type="entry name" value="PEP-utilizers"/>
    <property type="match status" value="1"/>
</dbReference>
<dbReference type="SUPFAM" id="SSF56059">
    <property type="entry name" value="Glutathione synthetase ATP-binding domain-like"/>
    <property type="match status" value="1"/>
</dbReference>
<dbReference type="GO" id="GO:0005524">
    <property type="term" value="F:ATP binding"/>
    <property type="evidence" value="ECO:0007669"/>
    <property type="project" value="UniProtKB-KW"/>
</dbReference>
<evidence type="ECO:0000256" key="12">
    <source>
        <dbReference type="ARBA" id="ARBA00032883"/>
    </source>
</evidence>
<feature type="domain" description="PEP-utilising enzyme mobile" evidence="18">
    <location>
        <begin position="457"/>
        <end position="538"/>
    </location>
</feature>
<evidence type="ECO:0000259" key="20">
    <source>
        <dbReference type="Pfam" id="PF02896"/>
    </source>
</evidence>
<dbReference type="SUPFAM" id="SSF51621">
    <property type="entry name" value="Phosphoenolpyruvate/pyruvate domain"/>
    <property type="match status" value="1"/>
</dbReference>
<feature type="binding site" evidence="14">
    <location>
        <position position="831"/>
    </location>
    <ligand>
        <name>substrate</name>
    </ligand>
</feature>
<dbReference type="GO" id="GO:0046872">
    <property type="term" value="F:metal ion binding"/>
    <property type="evidence" value="ECO:0007669"/>
    <property type="project" value="UniProtKB-KW"/>
</dbReference>
<dbReference type="Gene3D" id="1.20.80.30">
    <property type="match status" value="1"/>
</dbReference>
<dbReference type="PANTHER" id="PTHR22931">
    <property type="entry name" value="PHOSPHOENOLPYRUVATE DIKINASE-RELATED"/>
    <property type="match status" value="1"/>
</dbReference>
<keyword evidence="7 15" id="KW-0479">Metal-binding</keyword>
<keyword evidence="11 15" id="KW-0460">Magnesium</keyword>
<feature type="binding site" evidence="14">
    <location>
        <position position="833"/>
    </location>
    <ligand>
        <name>substrate</name>
    </ligand>
</feature>
<evidence type="ECO:0000256" key="2">
    <source>
        <dbReference type="ARBA" id="ARBA00003144"/>
    </source>
</evidence>
<dbReference type="PROSITE" id="PS00370">
    <property type="entry name" value="PEP_ENZYMES_PHOS_SITE"/>
    <property type="match status" value="1"/>
</dbReference>
<dbReference type="PIRSF" id="PIRSF000853">
    <property type="entry name" value="PPDK"/>
    <property type="match status" value="1"/>
</dbReference>
<dbReference type="Gene3D" id="3.50.30.10">
    <property type="entry name" value="Phosphohistidine domain"/>
    <property type="match status" value="1"/>
</dbReference>
<dbReference type="InterPro" id="IPR040442">
    <property type="entry name" value="Pyrv_kinase-like_dom_sf"/>
</dbReference>
<dbReference type="InterPro" id="IPR018274">
    <property type="entry name" value="PEP_util_AS"/>
</dbReference>
<keyword evidence="21" id="KW-0670">Pyruvate</keyword>
<evidence type="ECO:0000256" key="9">
    <source>
        <dbReference type="ARBA" id="ARBA00022777"/>
    </source>
</evidence>
<feature type="binding site" evidence="14">
    <location>
        <position position="832"/>
    </location>
    <ligand>
        <name>substrate</name>
    </ligand>
</feature>
<evidence type="ECO:0000256" key="8">
    <source>
        <dbReference type="ARBA" id="ARBA00022741"/>
    </source>
</evidence>
<dbReference type="InterPro" id="IPR000121">
    <property type="entry name" value="PEP_util_C"/>
</dbReference>
<evidence type="ECO:0000259" key="19">
    <source>
        <dbReference type="Pfam" id="PF01326"/>
    </source>
</evidence>
<dbReference type="SUPFAM" id="SSF52009">
    <property type="entry name" value="Phosphohistidine domain"/>
    <property type="match status" value="1"/>
</dbReference>
<evidence type="ECO:0000256" key="15">
    <source>
        <dbReference type="PIRSR" id="PIRSR000853-3"/>
    </source>
</evidence>
<feature type="binding site" evidence="14">
    <location>
        <position position="834"/>
    </location>
    <ligand>
        <name>substrate</name>
    </ligand>
</feature>
<dbReference type="RefSeq" id="WP_147546517.1">
    <property type="nucleotide sequence ID" value="NZ_SAYD01000018.1"/>
</dbReference>
<dbReference type="EC" id="2.7.9.1" evidence="4"/>
<gene>
    <name evidence="21" type="ORF">EPJ81_05245</name>
</gene>
<dbReference type="Proteomes" id="UP000325002">
    <property type="component" value="Unassembled WGS sequence"/>
</dbReference>
<feature type="binding site" evidence="14">
    <location>
        <position position="683"/>
    </location>
    <ligand>
        <name>substrate</name>
    </ligand>
</feature>
<dbReference type="PANTHER" id="PTHR22931:SF9">
    <property type="entry name" value="PYRUVATE, PHOSPHATE DIKINASE 1, CHLOROPLASTIC"/>
    <property type="match status" value="1"/>
</dbReference>
<dbReference type="InterPro" id="IPR002192">
    <property type="entry name" value="PPDK_AMP/ATP-bd"/>
</dbReference>
<dbReference type="InterPro" id="IPR036637">
    <property type="entry name" value="Phosphohistidine_dom_sf"/>
</dbReference>
<evidence type="ECO:0000313" key="21">
    <source>
        <dbReference type="EMBL" id="TXJ38545.1"/>
    </source>
</evidence>
<evidence type="ECO:0000256" key="10">
    <source>
        <dbReference type="ARBA" id="ARBA00022840"/>
    </source>
</evidence>
<evidence type="ECO:0000256" key="5">
    <source>
        <dbReference type="ARBA" id="ARBA00020138"/>
    </source>
</evidence>
<feature type="domain" description="PEP-utilising enzyme C-terminal" evidence="20">
    <location>
        <begin position="553"/>
        <end position="931"/>
    </location>
</feature>
<dbReference type="Gene3D" id="3.20.20.60">
    <property type="entry name" value="Phosphoenolpyruvate-binding domains"/>
    <property type="match status" value="1"/>
</dbReference>
<dbReference type="Gene3D" id="1.10.189.10">
    <property type="entry name" value="Pyruvate Phosphate Dikinase, domain 2"/>
    <property type="match status" value="1"/>
</dbReference>
<keyword evidence="10" id="KW-0067">ATP-binding</keyword>
<dbReference type="Pfam" id="PF02896">
    <property type="entry name" value="PEP-utilizers_C"/>
    <property type="match status" value="1"/>
</dbReference>
<dbReference type="Pfam" id="PF01326">
    <property type="entry name" value="PPDK_N"/>
    <property type="match status" value="1"/>
</dbReference>
<dbReference type="AlphaFoldDB" id="A0A5C8FRE0"/>
<keyword evidence="9 21" id="KW-0418">Kinase</keyword>
<sequence>MALKKMVYFFGNGKSEGAKETKALLGGKGLGLAQMTESKVPVPAGFTITTEVCDYYSKNKSYPKDLKKLVDENIKKLEKAMNMEFGNEEKPLLVSVRSGAAISMPGMMDTILNLGINEKVVNGMIKKTNNPRFAWDAYRRFIQMFGDVAMGVDHDKFEEILDNAKHSIATRVGKPAKEVKDTDLNVDDLKEVVDKYKEMYKREMGEDFPEDPKIQLWHAINAVFRSWNNPRAEAYRKLNDIRNLLGTAVNVQAMVFGNMGDTSATGVCFSRNPATGENKFYGEFLINAQGEDVVAGIRDPQQITLEGSLDWAKNNNISEFERKGKYPSLEEVMPDVYKQLVKYKDQLLKYYKDVQDMEFTIQEKKLYMLQTRSGKRTAAAAVRIAVELAEEKIISKEEAIMRVNPSDLDQLLHPVFDPEAKKEATILAKGLNASPGAAVGKVVFAADRAEKQKEEGENVILVRIETSPEDIKGMNAAEGILTARGGATSHAAVVARGMGKCCVAGCSALDINYTEKCMRIGDKIVYEGDYISIDGSTGEVMLGQVATKEAEMSEDFKKLMKWADDTRKLEVHTNADTPHDAQIARSFGAEGIGLCRTEHMFFNADRIKSVRQLILVAKDVKQLQAQISEAERAGKNNLVSELKDAYREPKRLYDEALDNLFPMQMEDFIGIFKAMDGYPVTVRLLDPPLHEFIPHEDSQLEELSNDMGVAFEKLRAIRDSLHEVNPMLGHRGCRLGITYPEIYDMQAKAIIEAAVKVSKNGVKVHPEIMIPLVGTLKELKIIKDRIIKIAEEVFEKEGVRVSYKVGTMIEVPRAALVADKIATEAEFFSFGTNDLTQMGGGFSRDDAGKFLKDYVDKEIYEKDPFQSLDQEGIGELLRIAVSKGRETNKKLIIGICGEHGGDPATVMFCHDIGLDYVSCSPYRVPIAILAAAQGVIEQKKKAKQTAKKTVNKAVKKASKNIKKAVKKAGKTLKASAKKSNAKKVLKKKSTNKKTASKKKVVSKRR</sequence>
<feature type="active site" description="Tele-phosphohistidine intermediate" evidence="13">
    <location>
        <position position="490"/>
    </location>
</feature>
<accession>A0A5C8FRE0</accession>
<evidence type="ECO:0000256" key="13">
    <source>
        <dbReference type="PIRSR" id="PIRSR000853-1"/>
    </source>
</evidence>
<evidence type="ECO:0000256" key="4">
    <source>
        <dbReference type="ARBA" id="ARBA00011994"/>
    </source>
</evidence>
<evidence type="ECO:0000256" key="7">
    <source>
        <dbReference type="ARBA" id="ARBA00022723"/>
    </source>
</evidence>
<comment type="similarity">
    <text evidence="3">Belongs to the PEP-utilizing enzyme family.</text>
</comment>
<feature type="domain" description="Pyruvate phosphate dikinase AMP/ATP-binding" evidence="19">
    <location>
        <begin position="23"/>
        <end position="389"/>
    </location>
</feature>
<protein>
    <recommendedName>
        <fullName evidence="5">Pyruvate, phosphate dikinase</fullName>
        <ecNumber evidence="4">2.7.9.1</ecNumber>
    </recommendedName>
    <alternativeName>
        <fullName evidence="12">Pyruvate, orthophosphate dikinase</fullName>
    </alternativeName>
</protein>
<dbReference type="GO" id="GO:0016301">
    <property type="term" value="F:kinase activity"/>
    <property type="evidence" value="ECO:0007669"/>
    <property type="project" value="UniProtKB-KW"/>
</dbReference>
<feature type="binding site" evidence="14">
    <location>
        <position position="596"/>
    </location>
    <ligand>
        <name>substrate</name>
    </ligand>
</feature>
<organism evidence="21 22">
    <name type="scientific">Brachyspira aalborgi</name>
    <dbReference type="NCBI Taxonomy" id="29522"/>
    <lineage>
        <taxon>Bacteria</taxon>
        <taxon>Pseudomonadati</taxon>
        <taxon>Spirochaetota</taxon>
        <taxon>Spirochaetia</taxon>
        <taxon>Brachyspirales</taxon>
        <taxon>Brachyspiraceae</taxon>
        <taxon>Brachyspira</taxon>
    </lineage>
</organism>
<dbReference type="Gene3D" id="3.30.470.20">
    <property type="entry name" value="ATP-grasp fold, B domain"/>
    <property type="match status" value="1"/>
</dbReference>
<proteinExistence type="inferred from homology"/>
<feature type="binding site" evidence="15">
    <location>
        <position position="834"/>
    </location>
    <ligand>
        <name>Mg(2+)</name>
        <dbReference type="ChEBI" id="CHEBI:18420"/>
    </ligand>
</feature>
<evidence type="ECO:0000259" key="18">
    <source>
        <dbReference type="Pfam" id="PF00391"/>
    </source>
</evidence>
<feature type="binding site" evidence="15">
    <location>
        <position position="810"/>
    </location>
    <ligand>
        <name>Mg(2+)</name>
        <dbReference type="ChEBI" id="CHEBI:18420"/>
    </ligand>
</feature>
<name>A0A5C8FRE0_9SPIR</name>
<dbReference type="InterPro" id="IPR013815">
    <property type="entry name" value="ATP_grasp_subdomain_1"/>
</dbReference>
<keyword evidence="6 21" id="KW-0808">Transferase</keyword>
<dbReference type="GO" id="GO:0050242">
    <property type="term" value="F:pyruvate, phosphate dikinase activity"/>
    <property type="evidence" value="ECO:0007669"/>
    <property type="project" value="UniProtKB-EC"/>
</dbReference>
<evidence type="ECO:0000256" key="6">
    <source>
        <dbReference type="ARBA" id="ARBA00022679"/>
    </source>
</evidence>
<evidence type="ECO:0000256" key="16">
    <source>
        <dbReference type="SAM" id="Coils"/>
    </source>
</evidence>
<evidence type="ECO:0000256" key="1">
    <source>
        <dbReference type="ARBA" id="ARBA00001946"/>
    </source>
</evidence>
<dbReference type="InterPro" id="IPR015813">
    <property type="entry name" value="Pyrv/PenolPyrv_kinase-like_dom"/>
</dbReference>
<dbReference type="NCBIfam" id="TIGR01828">
    <property type="entry name" value="pyru_phos_dikin"/>
    <property type="match status" value="1"/>
</dbReference>
<dbReference type="InterPro" id="IPR010121">
    <property type="entry name" value="Pyruvate_phosphate_dikinase"/>
</dbReference>
<feature type="active site" description="Proton donor" evidence="13">
    <location>
        <position position="896"/>
    </location>
</feature>